<evidence type="ECO:0000259" key="1">
    <source>
        <dbReference type="PROSITE" id="PS51833"/>
    </source>
</evidence>
<dbReference type="InterPro" id="IPR013976">
    <property type="entry name" value="HDOD"/>
</dbReference>
<dbReference type="InterPro" id="IPR035919">
    <property type="entry name" value="EAL_sf"/>
</dbReference>
<dbReference type="EMBL" id="JBBIAA010000001">
    <property type="protein sequence ID" value="MEJ5944015.1"/>
    <property type="molecule type" value="Genomic_DNA"/>
</dbReference>
<evidence type="ECO:0000313" key="2">
    <source>
        <dbReference type="EMBL" id="MEJ5944015.1"/>
    </source>
</evidence>
<dbReference type="InterPro" id="IPR014408">
    <property type="entry name" value="dGMP_Pdiesterase_EAL/HD-GYP"/>
</dbReference>
<dbReference type="PANTHER" id="PTHR33525:SF4">
    <property type="entry name" value="CYCLIC DI-GMP PHOSPHODIESTERASE CDGJ"/>
    <property type="match status" value="1"/>
</dbReference>
<name>A0ABU8RG36_9ACTN</name>
<protein>
    <submittedName>
        <fullName evidence="2">HDOD domain-containing protein</fullName>
    </submittedName>
</protein>
<dbReference type="Pfam" id="PF00563">
    <property type="entry name" value="EAL"/>
    <property type="match status" value="1"/>
</dbReference>
<evidence type="ECO:0000313" key="3">
    <source>
        <dbReference type="Proteomes" id="UP001387100"/>
    </source>
</evidence>
<organism evidence="2 3">
    <name type="scientific">Pseudokineococcus basanitobsidens</name>
    <dbReference type="NCBI Taxonomy" id="1926649"/>
    <lineage>
        <taxon>Bacteria</taxon>
        <taxon>Bacillati</taxon>
        <taxon>Actinomycetota</taxon>
        <taxon>Actinomycetes</taxon>
        <taxon>Kineosporiales</taxon>
        <taxon>Kineosporiaceae</taxon>
        <taxon>Pseudokineococcus</taxon>
    </lineage>
</organism>
<dbReference type="Pfam" id="PF08668">
    <property type="entry name" value="HDOD"/>
    <property type="match status" value="1"/>
</dbReference>
<dbReference type="RefSeq" id="WP_339573405.1">
    <property type="nucleotide sequence ID" value="NZ_JBBIAA010000001.1"/>
</dbReference>
<dbReference type="SMART" id="SM00052">
    <property type="entry name" value="EAL"/>
    <property type="match status" value="1"/>
</dbReference>
<feature type="domain" description="HDOD" evidence="1">
    <location>
        <begin position="211"/>
        <end position="395"/>
    </location>
</feature>
<dbReference type="InterPro" id="IPR001633">
    <property type="entry name" value="EAL_dom"/>
</dbReference>
<dbReference type="Proteomes" id="UP001387100">
    <property type="component" value="Unassembled WGS sequence"/>
</dbReference>
<comment type="caution">
    <text evidence="2">The sequence shown here is derived from an EMBL/GenBank/DDBJ whole genome shotgun (WGS) entry which is preliminary data.</text>
</comment>
<dbReference type="Gene3D" id="3.20.20.450">
    <property type="entry name" value="EAL domain"/>
    <property type="match status" value="1"/>
</dbReference>
<dbReference type="SUPFAM" id="SSF109604">
    <property type="entry name" value="HD-domain/PDEase-like"/>
    <property type="match status" value="1"/>
</dbReference>
<dbReference type="PANTHER" id="PTHR33525">
    <property type="match status" value="1"/>
</dbReference>
<proteinExistence type="predicted"/>
<dbReference type="SUPFAM" id="SSF141868">
    <property type="entry name" value="EAL domain-like"/>
    <property type="match status" value="1"/>
</dbReference>
<gene>
    <name evidence="2" type="ORF">WDZ17_01720</name>
</gene>
<keyword evidence="3" id="KW-1185">Reference proteome</keyword>
<reference evidence="2 3" key="1">
    <citation type="journal article" date="2017" name="Int. J. Syst. Evol. Microbiol.">
        <title>Pseudokineococcus basanitobsidens sp. nov., isolated from volcanic rock.</title>
        <authorList>
            <person name="Lee D.W."/>
            <person name="Park M.Y."/>
            <person name="Kim J.J."/>
            <person name="Kim B.S."/>
        </authorList>
    </citation>
    <scope>NUCLEOTIDE SEQUENCE [LARGE SCALE GENOMIC DNA]</scope>
    <source>
        <strain evidence="2 3">DSM 103726</strain>
    </source>
</reference>
<dbReference type="Gene3D" id="1.10.3210.10">
    <property type="entry name" value="Hypothetical protein af1432"/>
    <property type="match status" value="1"/>
</dbReference>
<dbReference type="PIRSF" id="PIRSF003180">
    <property type="entry name" value="DiGMPpdiest_YuxH"/>
    <property type="match status" value="1"/>
</dbReference>
<dbReference type="InterPro" id="IPR052340">
    <property type="entry name" value="RNase_Y/CdgJ"/>
</dbReference>
<accession>A0ABU8RG36</accession>
<dbReference type="PROSITE" id="PS51833">
    <property type="entry name" value="HDOD"/>
    <property type="match status" value="1"/>
</dbReference>
<sequence length="414" mass="42606">MGVRTRLPLARQSVVDASGHRVGYELLFRGAGGALPGGEGWDTAAQDRATSSVISAAFGDVAPGSLADGGLLFINLTRSFLVGEVPLPVHPDGVVLEVLEDVPVDDVLVAGLHRLRAEGYLLALDDYDGDEERLVLVPLVDVVKVDLQAARAAGTSPAAVAASCRAVAPGVRLLAERVEDAADLAECALAGFTWFQGFWFDRPRVVNGSSLSPSQVVCARLLALLPDPDTSPAQVERVVREDPALGLRVLRWVGSAASGTRGSVRSMSQALVLLGPRTLTSWVVLAMLGDRADGQVEDVVRVLTRARACELLAPEPGLESELYTVGLLSAVAEVTGADVGQLVRDTGLGPVAAEALLTGAGAVGAALTCVRALEGAAAWPEGPLVPDPALVAAAHVQALSSASRSARALVGAAG</sequence>